<feature type="domain" description="Beta-lactamase-related" evidence="8">
    <location>
        <begin position="31"/>
        <end position="379"/>
    </location>
</feature>
<accession>A0A1H4SBL5</accession>
<dbReference type="RefSeq" id="WP_090377004.1">
    <property type="nucleotide sequence ID" value="NZ_FNSC01000001.1"/>
</dbReference>
<dbReference type="GO" id="GO:0030288">
    <property type="term" value="C:outer membrane-bounded periplasmic space"/>
    <property type="evidence" value="ECO:0007669"/>
    <property type="project" value="InterPro"/>
</dbReference>
<evidence type="ECO:0000256" key="4">
    <source>
        <dbReference type="ARBA" id="ARBA00022801"/>
    </source>
</evidence>
<dbReference type="InterPro" id="IPR050491">
    <property type="entry name" value="AmpC-like"/>
</dbReference>
<dbReference type="OrthoDB" id="5377431at2"/>
<evidence type="ECO:0000256" key="6">
    <source>
        <dbReference type="RuleBase" id="RU361140"/>
    </source>
</evidence>
<dbReference type="EMBL" id="FNSC01000001">
    <property type="protein sequence ID" value="SEC41457.1"/>
    <property type="molecule type" value="Genomic_DNA"/>
</dbReference>
<dbReference type="GO" id="GO:0046677">
    <property type="term" value="P:response to antibiotic"/>
    <property type="evidence" value="ECO:0007669"/>
    <property type="project" value="UniProtKB-UniRule"/>
</dbReference>
<feature type="signal peptide" evidence="7">
    <location>
        <begin position="1"/>
        <end position="23"/>
    </location>
</feature>
<name>A0A1H4SBL5_PSEAG</name>
<keyword evidence="10" id="KW-1185">Reference proteome</keyword>
<dbReference type="PANTHER" id="PTHR46825:SF8">
    <property type="entry name" value="BETA-LACTAMASE-RELATED"/>
    <property type="match status" value="1"/>
</dbReference>
<dbReference type="PROSITE" id="PS00336">
    <property type="entry name" value="BETA_LACTAMASE_C"/>
    <property type="match status" value="1"/>
</dbReference>
<evidence type="ECO:0000256" key="1">
    <source>
        <dbReference type="ARBA" id="ARBA00001526"/>
    </source>
</evidence>
<dbReference type="SUPFAM" id="SSF56601">
    <property type="entry name" value="beta-lactamase/transpeptidase-like"/>
    <property type="match status" value="1"/>
</dbReference>
<dbReference type="STRING" id="53406.SAMN05421553_0816"/>
<sequence length="386" mass="41383">MYAKLSTLPALLAALAFGTAAHAEDTLQSLVDTTIRPVMAEHDIAGMAVAITHNGQAHYFNYGVARLDDQQPVTSDTLFEIGSLSKPLTATLAALAQATGKLTLADSAGQHWPELQGSQLEHASLLNLGTYTASGLPLQFPDNVTDPASMLSYYRQWQPEHIAGTHRRYSNPSIGLLGYLAARSIGQPFPTLMEGTLFPALGMSHSYIQVPAAQMPCYAYGYSKDNQPLRVSPGMLDAEAYGVKASAKDLLRFVQANLDPASLTKDLQRAIAITHAGYYRAGEMTQGLGWERYPYPISLERLQAGNSPAMALESKPATRLAPPETEPGDSLFNKTGSTGGFGAYAVFVPSQNLGLVMLANKNYPNAARIKAAHAILSALDKHSPTH</sequence>
<dbReference type="GO" id="GO:0008800">
    <property type="term" value="F:beta-lactamase activity"/>
    <property type="evidence" value="ECO:0007669"/>
    <property type="project" value="UniProtKB-UniRule"/>
</dbReference>
<evidence type="ECO:0000313" key="10">
    <source>
        <dbReference type="Proteomes" id="UP000242849"/>
    </source>
</evidence>
<dbReference type="InterPro" id="IPR058136">
    <property type="entry name" value="AmpC"/>
</dbReference>
<evidence type="ECO:0000259" key="8">
    <source>
        <dbReference type="Pfam" id="PF00144"/>
    </source>
</evidence>
<comment type="similarity">
    <text evidence="2 6">Belongs to the class-C beta-lactamase family.</text>
</comment>
<dbReference type="PANTHER" id="PTHR46825">
    <property type="entry name" value="D-ALANYL-D-ALANINE-CARBOXYPEPTIDASE/ENDOPEPTIDASE AMPH"/>
    <property type="match status" value="1"/>
</dbReference>
<evidence type="ECO:0000256" key="7">
    <source>
        <dbReference type="SAM" id="SignalP"/>
    </source>
</evidence>
<dbReference type="InterPro" id="IPR001466">
    <property type="entry name" value="Beta-lactam-related"/>
</dbReference>
<dbReference type="InterPro" id="IPR001586">
    <property type="entry name" value="Beta-lactam_class-C_AS"/>
</dbReference>
<organism evidence="9 10">
    <name type="scientific">Pseudomonas anguilliseptica</name>
    <dbReference type="NCBI Taxonomy" id="53406"/>
    <lineage>
        <taxon>Bacteria</taxon>
        <taxon>Pseudomonadati</taxon>
        <taxon>Pseudomonadota</taxon>
        <taxon>Gammaproteobacteria</taxon>
        <taxon>Pseudomonadales</taxon>
        <taxon>Pseudomonadaceae</taxon>
        <taxon>Pseudomonas</taxon>
    </lineage>
</organism>
<dbReference type="EC" id="3.5.2.6" evidence="3 6"/>
<dbReference type="Pfam" id="PF00144">
    <property type="entry name" value="Beta-lactamase"/>
    <property type="match status" value="1"/>
</dbReference>
<evidence type="ECO:0000256" key="3">
    <source>
        <dbReference type="ARBA" id="ARBA00012865"/>
    </source>
</evidence>
<dbReference type="AlphaFoldDB" id="A0A1H4SBL5"/>
<reference evidence="10" key="1">
    <citation type="submission" date="2016-10" db="EMBL/GenBank/DDBJ databases">
        <authorList>
            <person name="Varghese N."/>
            <person name="Submissions S."/>
        </authorList>
    </citation>
    <scope>NUCLEOTIDE SEQUENCE [LARGE SCALE GENOMIC DNA]</scope>
    <source>
        <strain evidence="10">DSM 12111</strain>
    </source>
</reference>
<evidence type="ECO:0000256" key="5">
    <source>
        <dbReference type="ARBA" id="ARBA00023251"/>
    </source>
</evidence>
<proteinExistence type="inferred from homology"/>
<gene>
    <name evidence="9" type="ORF">SAMN05421553_0816</name>
</gene>
<keyword evidence="5 6" id="KW-0046">Antibiotic resistance</keyword>
<dbReference type="Gene3D" id="3.40.710.10">
    <property type="entry name" value="DD-peptidase/beta-lactamase superfamily"/>
    <property type="match status" value="1"/>
</dbReference>
<dbReference type="GO" id="GO:0017001">
    <property type="term" value="P:antibiotic catabolic process"/>
    <property type="evidence" value="ECO:0007669"/>
    <property type="project" value="InterPro"/>
</dbReference>
<evidence type="ECO:0000313" key="9">
    <source>
        <dbReference type="EMBL" id="SEC41457.1"/>
    </source>
</evidence>
<feature type="chain" id="PRO_5017290208" description="Beta-lactamase" evidence="7">
    <location>
        <begin position="24"/>
        <end position="386"/>
    </location>
</feature>
<dbReference type="NCBIfam" id="NF033085">
    <property type="entry name" value="bla_class_C"/>
    <property type="match status" value="1"/>
</dbReference>
<keyword evidence="7" id="KW-0732">Signal</keyword>
<evidence type="ECO:0000256" key="2">
    <source>
        <dbReference type="ARBA" id="ARBA00007840"/>
    </source>
</evidence>
<dbReference type="InterPro" id="IPR012338">
    <property type="entry name" value="Beta-lactam/transpept-like"/>
</dbReference>
<comment type="catalytic activity">
    <reaction evidence="1 6">
        <text>a beta-lactam + H2O = a substituted beta-amino acid</text>
        <dbReference type="Rhea" id="RHEA:20401"/>
        <dbReference type="ChEBI" id="CHEBI:15377"/>
        <dbReference type="ChEBI" id="CHEBI:35627"/>
        <dbReference type="ChEBI" id="CHEBI:140347"/>
        <dbReference type="EC" id="3.5.2.6"/>
    </reaction>
</comment>
<protein>
    <recommendedName>
        <fullName evidence="3 6">Beta-lactamase</fullName>
        <ecNumber evidence="3 6">3.5.2.6</ecNumber>
    </recommendedName>
</protein>
<dbReference type="Proteomes" id="UP000242849">
    <property type="component" value="Unassembled WGS sequence"/>
</dbReference>
<keyword evidence="4 6" id="KW-0378">Hydrolase</keyword>